<feature type="signal peptide" evidence="1">
    <location>
        <begin position="1"/>
        <end position="19"/>
    </location>
</feature>
<dbReference type="EMBL" id="JSYZ01000004">
    <property type="protein sequence ID" value="KPA92102.1"/>
    <property type="molecule type" value="Genomic_DNA"/>
</dbReference>
<gene>
    <name evidence="2" type="ORF">PF66_01686</name>
</gene>
<dbReference type="RefSeq" id="WP_054062402.1">
    <property type="nucleotide sequence ID" value="NZ_JSYZ01000004.1"/>
</dbReference>
<organism evidence="2 3">
    <name type="scientific">Pseudomonas asplenii</name>
    <dbReference type="NCBI Taxonomy" id="53407"/>
    <lineage>
        <taxon>Bacteria</taxon>
        <taxon>Pseudomonadati</taxon>
        <taxon>Pseudomonadota</taxon>
        <taxon>Gammaproteobacteria</taxon>
        <taxon>Pseudomonadales</taxon>
        <taxon>Pseudomonadaceae</taxon>
        <taxon>Pseudomonas</taxon>
    </lineage>
</organism>
<keyword evidence="1" id="KW-0732">Signal</keyword>
<reference evidence="2 3" key="1">
    <citation type="journal article" date="2015" name="PLoS ONE">
        <title>Rice-Infecting Pseudomonas Genomes Are Highly Accessorized and Harbor Multiple Putative Virulence Mechanisms to Cause Sheath Brown Rot.</title>
        <authorList>
            <person name="Quibod I.L."/>
            <person name="Grande G."/>
            <person name="Oreiro E.G."/>
            <person name="Borja F.N."/>
            <person name="Dossa G.S."/>
            <person name="Mauleon R."/>
            <person name="Cruz C.V."/>
            <person name="Oliva R."/>
        </authorList>
    </citation>
    <scope>NUCLEOTIDE SEQUENCE [LARGE SCALE GENOMIC DNA]</scope>
    <source>
        <strain evidence="2 3">IRRI 6609</strain>
    </source>
</reference>
<proteinExistence type="predicted"/>
<accession>A0A0M9GIK3</accession>
<evidence type="ECO:0000313" key="2">
    <source>
        <dbReference type="EMBL" id="KPA92102.1"/>
    </source>
</evidence>
<sequence length="178" mass="19020" precursor="true">MKKMLFGVCLLSLAGCVSSPDTTFTQATPGCKSSTTEVNGKPVTTQFCIKSIAFKPSQYRVAVNDQVLFTGTDYQRVAFTKTIKEGPAKGGCDELMQLQGSGSKPVLLNQLPAELVAGCRITADAAGNAQAFSKDAACDKVFYKSLVSLLGKVTPVEVARQCTVAVGEQKVFDQRFDF</sequence>
<dbReference type="PROSITE" id="PS51257">
    <property type="entry name" value="PROKAR_LIPOPROTEIN"/>
    <property type="match status" value="1"/>
</dbReference>
<dbReference type="OrthoDB" id="8703520at2"/>
<comment type="caution">
    <text evidence="2">The sequence shown here is derived from an EMBL/GenBank/DDBJ whole genome shotgun (WGS) entry which is preliminary data.</text>
</comment>
<name>A0A0M9GIK3_9PSED</name>
<evidence type="ECO:0008006" key="4">
    <source>
        <dbReference type="Google" id="ProtNLM"/>
    </source>
</evidence>
<keyword evidence="3" id="KW-1185">Reference proteome</keyword>
<evidence type="ECO:0000256" key="1">
    <source>
        <dbReference type="SAM" id="SignalP"/>
    </source>
</evidence>
<evidence type="ECO:0000313" key="3">
    <source>
        <dbReference type="Proteomes" id="UP000037931"/>
    </source>
</evidence>
<feature type="chain" id="PRO_5005836310" description="Lipoprotein" evidence="1">
    <location>
        <begin position="20"/>
        <end position="178"/>
    </location>
</feature>
<dbReference type="Proteomes" id="UP000037931">
    <property type="component" value="Unassembled WGS sequence"/>
</dbReference>
<dbReference type="AlphaFoldDB" id="A0A0M9GIK3"/>
<dbReference type="PATRIC" id="fig|50340.43.peg.4844"/>
<protein>
    <recommendedName>
        <fullName evidence="4">Lipoprotein</fullName>
    </recommendedName>
</protein>